<dbReference type="InterPro" id="IPR015422">
    <property type="entry name" value="PyrdxlP-dep_Trfase_small"/>
</dbReference>
<evidence type="ECO:0000256" key="2">
    <source>
        <dbReference type="ARBA" id="ARBA00022576"/>
    </source>
</evidence>
<dbReference type="PROSITE" id="PS00105">
    <property type="entry name" value="AA_TRANSFER_CLASS_1"/>
    <property type="match status" value="1"/>
</dbReference>
<dbReference type="GO" id="GO:0030170">
    <property type="term" value="F:pyridoxal phosphate binding"/>
    <property type="evidence" value="ECO:0007669"/>
    <property type="project" value="InterPro"/>
</dbReference>
<organism evidence="6 7">
    <name type="scientific">Galbibacter marinus</name>
    <dbReference type="NCBI Taxonomy" id="555500"/>
    <lineage>
        <taxon>Bacteria</taxon>
        <taxon>Pseudomonadati</taxon>
        <taxon>Bacteroidota</taxon>
        <taxon>Flavobacteriia</taxon>
        <taxon>Flavobacteriales</taxon>
        <taxon>Flavobacteriaceae</taxon>
        <taxon>Galbibacter</taxon>
    </lineage>
</organism>
<dbReference type="EMBL" id="AMSG01000022">
    <property type="protein sequence ID" value="EKF54391.1"/>
    <property type="molecule type" value="Genomic_DNA"/>
</dbReference>
<feature type="domain" description="Aminotransferase class I/classII large" evidence="5">
    <location>
        <begin position="32"/>
        <end position="381"/>
    </location>
</feature>
<dbReference type="InterPro" id="IPR015424">
    <property type="entry name" value="PyrdxlP-dep_Trfase"/>
</dbReference>
<dbReference type="eggNOG" id="COG0436">
    <property type="taxonomic scope" value="Bacteria"/>
</dbReference>
<dbReference type="CDD" id="cd00609">
    <property type="entry name" value="AAT_like"/>
    <property type="match status" value="1"/>
</dbReference>
<dbReference type="OrthoDB" id="9802328at2"/>
<dbReference type="GO" id="GO:0008483">
    <property type="term" value="F:transaminase activity"/>
    <property type="evidence" value="ECO:0007669"/>
    <property type="project" value="UniProtKB-KW"/>
</dbReference>
<dbReference type="PATRIC" id="fig|555500.3.peg.2603"/>
<dbReference type="RefSeq" id="WP_008992364.1">
    <property type="nucleotide sequence ID" value="NZ_AMSG01000022.1"/>
</dbReference>
<dbReference type="Gene3D" id="3.40.640.10">
    <property type="entry name" value="Type I PLP-dependent aspartate aminotransferase-like (Major domain)"/>
    <property type="match status" value="1"/>
</dbReference>
<keyword evidence="7" id="KW-1185">Reference proteome</keyword>
<evidence type="ECO:0000313" key="7">
    <source>
        <dbReference type="Proteomes" id="UP000007364"/>
    </source>
</evidence>
<keyword evidence="3 4" id="KW-0808">Transferase</keyword>
<dbReference type="Pfam" id="PF00155">
    <property type="entry name" value="Aminotran_1_2"/>
    <property type="match status" value="1"/>
</dbReference>
<evidence type="ECO:0000256" key="4">
    <source>
        <dbReference type="RuleBase" id="RU000481"/>
    </source>
</evidence>
<dbReference type="InterPro" id="IPR015421">
    <property type="entry name" value="PyrdxlP-dep_Trfase_major"/>
</dbReference>
<dbReference type="InterPro" id="IPR050881">
    <property type="entry name" value="LL-DAP_aminotransferase"/>
</dbReference>
<dbReference type="SUPFAM" id="SSF53383">
    <property type="entry name" value="PLP-dependent transferases"/>
    <property type="match status" value="1"/>
</dbReference>
<dbReference type="InterPro" id="IPR004838">
    <property type="entry name" value="NHTrfase_class1_PyrdxlP-BS"/>
</dbReference>
<evidence type="ECO:0000259" key="5">
    <source>
        <dbReference type="Pfam" id="PF00155"/>
    </source>
</evidence>
<dbReference type="Gene3D" id="3.90.1150.10">
    <property type="entry name" value="Aspartate Aminotransferase, domain 1"/>
    <property type="match status" value="1"/>
</dbReference>
<evidence type="ECO:0000256" key="3">
    <source>
        <dbReference type="ARBA" id="ARBA00022679"/>
    </source>
</evidence>
<comment type="similarity">
    <text evidence="4">Belongs to the class-I pyridoxal-phosphate-dependent aminotransferase family.</text>
</comment>
<dbReference type="EC" id="2.6.1.-" evidence="4"/>
<proteinExistence type="inferred from homology"/>
<dbReference type="AlphaFoldDB" id="K2Q0J8"/>
<dbReference type="Proteomes" id="UP000007364">
    <property type="component" value="Unassembled WGS sequence"/>
</dbReference>
<reference evidence="6 7" key="1">
    <citation type="journal article" date="2012" name="J. Bacteriol.">
        <title>Genome Sequence of Galbibacter marinum Type Strain ck-I2-15.</title>
        <authorList>
            <person name="Lai Q."/>
            <person name="Li C."/>
            <person name="Shao Z."/>
        </authorList>
    </citation>
    <scope>NUCLEOTIDE SEQUENCE [LARGE SCALE GENOMIC DNA]</scope>
    <source>
        <strain evidence="7">ck-I2-15</strain>
    </source>
</reference>
<dbReference type="STRING" id="555500.I215_12628"/>
<comment type="caution">
    <text evidence="6">The sequence shown here is derived from an EMBL/GenBank/DDBJ whole genome shotgun (WGS) entry which is preliminary data.</text>
</comment>
<comment type="cofactor">
    <cofactor evidence="1 4">
        <name>pyridoxal 5'-phosphate</name>
        <dbReference type="ChEBI" id="CHEBI:597326"/>
    </cofactor>
</comment>
<sequence length="383" mass="42562">MIKVADRLKSVEEYYFSKKLREVGGLIAQGKPVINMGIGSPDLAPADQVLEALVSSLGDEKAHQYQSYQGLPELRKGACSFYQQYFDVSLDSNTEVLPLMGSKEGIMHISMAFLNPGDQVLIPNPGYPTYTSVTNLVGAVAKYYDLSQDSNWLPDIKALEQTDLSKVKIMWLSYPHMPTGANANVEIFKELVDFAKRNDILLVNDNPYSFVLNENRLSLLSVDGAKDVALELNSLSKTFNMAGWRVGFVFGSTDHIGAILKVKSNMDSGMFYGLQKGAVKALELSKDWYANLNQVYARRRELIFQLADKLGCTYDTSASGMFVWAKLPEGIHSAEEFIDGVLYDKSIFITPGTIFGSQGEGYIRFSLCVKEAQIQQAIQRFKA</sequence>
<name>K2Q0J8_9FLAO</name>
<accession>K2Q0J8</accession>
<evidence type="ECO:0000313" key="6">
    <source>
        <dbReference type="EMBL" id="EKF54391.1"/>
    </source>
</evidence>
<dbReference type="InterPro" id="IPR004839">
    <property type="entry name" value="Aminotransferase_I/II_large"/>
</dbReference>
<evidence type="ECO:0000256" key="1">
    <source>
        <dbReference type="ARBA" id="ARBA00001933"/>
    </source>
</evidence>
<gene>
    <name evidence="6" type="ORF">I215_12628</name>
</gene>
<protein>
    <recommendedName>
        <fullName evidence="4">Aminotransferase</fullName>
        <ecNumber evidence="4">2.6.1.-</ecNumber>
    </recommendedName>
</protein>
<keyword evidence="2 4" id="KW-0032">Aminotransferase</keyword>
<dbReference type="PANTHER" id="PTHR42832:SF3">
    <property type="entry name" value="L-GLUTAMINE--4-(METHYLSULFANYL)-2-OXOBUTANOATE AMINOTRANSFERASE"/>
    <property type="match status" value="1"/>
</dbReference>
<dbReference type="PANTHER" id="PTHR42832">
    <property type="entry name" value="AMINO ACID AMINOTRANSFERASE"/>
    <property type="match status" value="1"/>
</dbReference>